<feature type="domain" description="Aldehyde dehydrogenase" evidence="7">
    <location>
        <begin position="15"/>
        <end position="416"/>
    </location>
</feature>
<dbReference type="PANTHER" id="PTHR43570:SF16">
    <property type="entry name" value="ALDEHYDE DEHYDROGENASE TYPE III, ISOFORM Q"/>
    <property type="match status" value="1"/>
</dbReference>
<reference evidence="8 9" key="1">
    <citation type="submission" date="2016-10" db="EMBL/GenBank/DDBJ databases">
        <title>The genome of Paramicrosporidium saccamoebae is the missing link in understanding Cryptomycota and Microsporidia evolution.</title>
        <authorList>
            <person name="Quandt C.A."/>
            <person name="Beaudet D."/>
            <person name="Corsaro D."/>
            <person name="Michel R."/>
            <person name="Corradi N."/>
            <person name="James T."/>
        </authorList>
    </citation>
    <scope>NUCLEOTIDE SEQUENCE [LARGE SCALE GENOMIC DNA]</scope>
    <source>
        <strain evidence="8 9">KSL3</strain>
    </source>
</reference>
<dbReference type="Proteomes" id="UP000240830">
    <property type="component" value="Unassembled WGS sequence"/>
</dbReference>
<evidence type="ECO:0000256" key="1">
    <source>
        <dbReference type="ARBA" id="ARBA00009986"/>
    </source>
</evidence>
<evidence type="ECO:0000256" key="2">
    <source>
        <dbReference type="ARBA" id="ARBA00023002"/>
    </source>
</evidence>
<sequence>MADFRLYSSSVTRTVEWRLAQLRGLATFLVECESDILKALQADFKSQYDALSEVRTVQSAVAQAIDQLPTWLSPEHVTRSLAFYTDSCALHWEPRGVVLIISAWNYPLSLLIEPLVGALAAGCVATLKPSEVAHHTAEVISTKLPGYLECISVRTGGPEMTQQLLEWPHWGLVFYTGNGKVGKLIQEKASKNLVPTIMELGGKSPCIYLSGDIDVVAKRIVFGKMFNGGQTCVAPDYVLTTNVEGLLRAVEKAIHAFYGEDPCDSSDLSSIVNDRHWDRLESLLEGLNESSILRVGTSKRDKKRFAPTMVVNPPLNSRLMTEEIFGPILPIIEIASVEDAVKFVNSRDTPLAAYLFTTINAEIEYFIARCPSGGMTINDTMMHTFSALLPLGGMGPSGMGRYKGKWSLEAFSHAKPVMWRSLRGEMINDWSRNPPLTEKKFSLVSSAMFSPLQPRHLKK</sequence>
<dbReference type="PANTHER" id="PTHR43570">
    <property type="entry name" value="ALDEHYDE DEHYDROGENASE"/>
    <property type="match status" value="1"/>
</dbReference>
<feature type="active site" evidence="4 5">
    <location>
        <position position="199"/>
    </location>
</feature>
<proteinExistence type="inferred from homology"/>
<keyword evidence="9" id="KW-1185">Reference proteome</keyword>
<keyword evidence="2 3" id="KW-0560">Oxidoreductase</keyword>
<dbReference type="SUPFAM" id="SSF53720">
    <property type="entry name" value="ALDH-like"/>
    <property type="match status" value="1"/>
</dbReference>
<evidence type="ECO:0000256" key="4">
    <source>
        <dbReference type="PIRSR" id="PIRSR036492-1"/>
    </source>
</evidence>
<dbReference type="Gene3D" id="3.40.605.10">
    <property type="entry name" value="Aldehyde Dehydrogenase, Chain A, domain 1"/>
    <property type="match status" value="1"/>
</dbReference>
<dbReference type="EMBL" id="MTSL01000089">
    <property type="protein sequence ID" value="PJF19005.1"/>
    <property type="molecule type" value="Genomic_DNA"/>
</dbReference>
<evidence type="ECO:0000256" key="5">
    <source>
        <dbReference type="PROSITE-ProRule" id="PRU10007"/>
    </source>
</evidence>
<evidence type="ECO:0000256" key="6">
    <source>
        <dbReference type="RuleBase" id="RU003345"/>
    </source>
</evidence>
<dbReference type="GO" id="GO:0005737">
    <property type="term" value="C:cytoplasm"/>
    <property type="evidence" value="ECO:0007669"/>
    <property type="project" value="TreeGrafter"/>
</dbReference>
<comment type="similarity">
    <text evidence="1 3 6">Belongs to the aldehyde dehydrogenase family.</text>
</comment>
<feature type="active site" evidence="4">
    <location>
        <position position="232"/>
    </location>
</feature>
<dbReference type="InterPro" id="IPR015590">
    <property type="entry name" value="Aldehyde_DH_dom"/>
</dbReference>
<dbReference type="Gene3D" id="3.40.309.10">
    <property type="entry name" value="Aldehyde Dehydrogenase, Chain A, domain 2"/>
    <property type="match status" value="1"/>
</dbReference>
<dbReference type="STRING" id="1246581.A0A2H9TMM1"/>
<dbReference type="PROSITE" id="PS00687">
    <property type="entry name" value="ALDEHYDE_DEHYDR_GLU"/>
    <property type="match status" value="1"/>
</dbReference>
<name>A0A2H9TMM1_9FUNG</name>
<dbReference type="OrthoDB" id="440325at2759"/>
<dbReference type="PIRSF" id="PIRSF036492">
    <property type="entry name" value="ALDH"/>
    <property type="match status" value="1"/>
</dbReference>
<dbReference type="InterPro" id="IPR016161">
    <property type="entry name" value="Ald_DH/histidinol_DH"/>
</dbReference>
<organism evidence="8 9">
    <name type="scientific">Paramicrosporidium saccamoebae</name>
    <dbReference type="NCBI Taxonomy" id="1246581"/>
    <lineage>
        <taxon>Eukaryota</taxon>
        <taxon>Fungi</taxon>
        <taxon>Fungi incertae sedis</taxon>
        <taxon>Cryptomycota</taxon>
        <taxon>Cryptomycota incertae sedis</taxon>
        <taxon>Paramicrosporidium</taxon>
    </lineage>
</organism>
<dbReference type="AlphaFoldDB" id="A0A2H9TMM1"/>
<dbReference type="InterPro" id="IPR016163">
    <property type="entry name" value="Ald_DH_C"/>
</dbReference>
<dbReference type="GO" id="GO:0006081">
    <property type="term" value="P:aldehyde metabolic process"/>
    <property type="evidence" value="ECO:0007669"/>
    <property type="project" value="InterPro"/>
</dbReference>
<dbReference type="FunFam" id="3.40.309.10:FF:000003">
    <property type="entry name" value="Aldehyde dehydrogenase"/>
    <property type="match status" value="1"/>
</dbReference>
<evidence type="ECO:0000313" key="8">
    <source>
        <dbReference type="EMBL" id="PJF19005.1"/>
    </source>
</evidence>
<dbReference type="InterPro" id="IPR016162">
    <property type="entry name" value="Ald_DH_N"/>
</dbReference>
<dbReference type="Pfam" id="PF00171">
    <property type="entry name" value="Aldedh"/>
    <property type="match status" value="1"/>
</dbReference>
<evidence type="ECO:0000259" key="7">
    <source>
        <dbReference type="Pfam" id="PF00171"/>
    </source>
</evidence>
<dbReference type="InterPro" id="IPR012394">
    <property type="entry name" value="Aldehyde_DH_NAD(P)"/>
</dbReference>
<comment type="caution">
    <text evidence="8">The sequence shown here is derived from an EMBL/GenBank/DDBJ whole genome shotgun (WGS) entry which is preliminary data.</text>
</comment>
<evidence type="ECO:0000313" key="9">
    <source>
        <dbReference type="Proteomes" id="UP000240830"/>
    </source>
</evidence>
<accession>A0A2H9TMM1</accession>
<evidence type="ECO:0000256" key="3">
    <source>
        <dbReference type="PIRNR" id="PIRNR036492"/>
    </source>
</evidence>
<gene>
    <name evidence="8" type="ORF">PSACC_01190</name>
</gene>
<dbReference type="GO" id="GO:0004029">
    <property type="term" value="F:aldehyde dehydrogenase (NAD+) activity"/>
    <property type="evidence" value="ECO:0007669"/>
    <property type="project" value="TreeGrafter"/>
</dbReference>
<dbReference type="CDD" id="cd07087">
    <property type="entry name" value="ALDH_F3-13-14_CALDH-like"/>
    <property type="match status" value="1"/>
</dbReference>
<dbReference type="InterPro" id="IPR029510">
    <property type="entry name" value="Ald_DH_CS_GLU"/>
</dbReference>
<protein>
    <recommendedName>
        <fullName evidence="3">Aldehyde dehydrogenase</fullName>
    </recommendedName>
</protein>